<dbReference type="EC" id="6.3.5.4" evidence="3"/>
<dbReference type="RefSeq" id="WP_149308036.1">
    <property type="nucleotide sequence ID" value="NZ_SRSD01000007.1"/>
</dbReference>
<dbReference type="GO" id="GO:0005524">
    <property type="term" value="F:ATP binding"/>
    <property type="evidence" value="ECO:0007669"/>
    <property type="project" value="UniProtKB-KW"/>
</dbReference>
<gene>
    <name evidence="12" type="primary">asnB</name>
    <name evidence="12" type="ORF">ET418_12695</name>
</gene>
<dbReference type="PANTHER" id="PTHR43284">
    <property type="entry name" value="ASPARAGINE SYNTHETASE (GLUTAMINE-HYDROLYZING)"/>
    <property type="match status" value="1"/>
</dbReference>
<dbReference type="Gene3D" id="3.60.20.10">
    <property type="entry name" value="Glutamine Phosphoribosylpyrophosphate, subunit 1, domain 1"/>
    <property type="match status" value="1"/>
</dbReference>
<evidence type="ECO:0000256" key="7">
    <source>
        <dbReference type="ARBA" id="ARBA00048741"/>
    </source>
</evidence>
<keyword evidence="6 8" id="KW-0315">Glutamine amidotransferase</keyword>
<keyword evidence="12" id="KW-0436">Ligase</keyword>
<dbReference type="InterPro" id="IPR051786">
    <property type="entry name" value="ASN_synthetase/amidase"/>
</dbReference>
<dbReference type="InterPro" id="IPR033738">
    <property type="entry name" value="AsnB_N"/>
</dbReference>
<dbReference type="InterPro" id="IPR006426">
    <property type="entry name" value="Asn_synth_AEB"/>
</dbReference>
<dbReference type="InterPro" id="IPR014729">
    <property type="entry name" value="Rossmann-like_a/b/a_fold"/>
</dbReference>
<organism evidence="12 13">
    <name type="scientific">Oryzomonas rubra</name>
    <dbReference type="NCBI Taxonomy" id="2509454"/>
    <lineage>
        <taxon>Bacteria</taxon>
        <taxon>Pseudomonadati</taxon>
        <taxon>Thermodesulfobacteriota</taxon>
        <taxon>Desulfuromonadia</taxon>
        <taxon>Geobacterales</taxon>
        <taxon>Geobacteraceae</taxon>
        <taxon>Oryzomonas</taxon>
    </lineage>
</organism>
<comment type="similarity">
    <text evidence="2">Belongs to the asparagine synthetase family.</text>
</comment>
<dbReference type="CDD" id="cd00712">
    <property type="entry name" value="AsnB"/>
    <property type="match status" value="1"/>
</dbReference>
<keyword evidence="4 9" id="KW-0547">Nucleotide-binding</keyword>
<dbReference type="PIRSF" id="PIRSF001589">
    <property type="entry name" value="Asn_synthetase_glu-h"/>
    <property type="match status" value="1"/>
</dbReference>
<reference evidence="12 13" key="1">
    <citation type="submission" date="2019-04" db="EMBL/GenBank/DDBJ databases">
        <title>Geobacter ruber sp. nov., ferric-reducing bacteria isolated from paddy soil.</title>
        <authorList>
            <person name="Xu Z."/>
            <person name="Masuda Y."/>
            <person name="Itoh H."/>
            <person name="Senoo K."/>
        </authorList>
    </citation>
    <scope>NUCLEOTIDE SEQUENCE [LARGE SCALE GENOMIC DNA]</scope>
    <source>
        <strain evidence="12 13">Red88</strain>
    </source>
</reference>
<keyword evidence="13" id="KW-1185">Reference proteome</keyword>
<keyword evidence="8" id="KW-0061">Asparagine biosynthesis</keyword>
<dbReference type="GO" id="GO:0006529">
    <property type="term" value="P:asparagine biosynthetic process"/>
    <property type="evidence" value="ECO:0007669"/>
    <property type="project" value="UniProtKB-KW"/>
</dbReference>
<evidence type="ECO:0000256" key="4">
    <source>
        <dbReference type="ARBA" id="ARBA00022741"/>
    </source>
</evidence>
<dbReference type="Pfam" id="PF13537">
    <property type="entry name" value="GATase_7"/>
    <property type="match status" value="1"/>
</dbReference>
<feature type="site" description="Important for beta-aspartyl-AMP intermediate formation" evidence="10">
    <location>
        <position position="360"/>
    </location>
</feature>
<evidence type="ECO:0000256" key="1">
    <source>
        <dbReference type="ARBA" id="ARBA00005187"/>
    </source>
</evidence>
<sequence>MCGIVGKYFFHKHSFNANDLSKMMEAIYHRGPDSSGVFLDERVALGFRRLSIIDTASGHQPLFNETNDIVLMANGEIYNYKDLTSILLAKGHLFKTKSDCEVIIHLYEEYGSRFVEKLNGMFSFCLYDQKKQLLMIARDRVGIKPMYFYKDSDVIIFGSEIKGILAANEVNAIEEDNILGEYLCFRYLANRRTFFAGIKSLDPGTYIELSPGGYRFVTFGSTLPPKQDYEEIDLLDKLENYIYGAVERQMMTDVPLGTQLSGGVDSSLVSALAGKLIPGLKTFTVGFHEAKYDETPFAKLLAETSGFEYHEIKIDNRTFSDVLPKVIWFHDEPLCHANSVQMYLLCRYAREHVKVMLTGEGADELFAGYPRYMISRIGELYNKCGALAKPFKVLLNAIPIRKAKKIADNLGLSDPELILWNAAFVKKDKAEYLLDIENINLSARTDLLEKSWDQDLCLFDNLLSFERKSYLQPILMRQDKMSMAASIESRVPILDNEMVKLSDSIPYHYKIRKFTPKYIFKKVAARHIPKQIVYKKKVGFGVPIDDWLRDKRGLGKYLDMLLDMSDDINCINTTKLERIIMEHRNNNINHGDVLWPMVNYVIWKDKFIR</sequence>
<dbReference type="InterPro" id="IPR001962">
    <property type="entry name" value="Asn_synthase"/>
</dbReference>
<dbReference type="CDD" id="cd01991">
    <property type="entry name" value="Asn_synthase_B_C"/>
    <property type="match status" value="1"/>
</dbReference>
<evidence type="ECO:0000256" key="5">
    <source>
        <dbReference type="ARBA" id="ARBA00022840"/>
    </source>
</evidence>
<dbReference type="InterPro" id="IPR029055">
    <property type="entry name" value="Ntn_hydrolases_N"/>
</dbReference>
<evidence type="ECO:0000256" key="2">
    <source>
        <dbReference type="ARBA" id="ARBA00005752"/>
    </source>
</evidence>
<feature type="domain" description="Glutamine amidotransferase type-2" evidence="11">
    <location>
        <begin position="2"/>
        <end position="212"/>
    </location>
</feature>
<feature type="active site" description="For GATase activity" evidence="8">
    <location>
        <position position="2"/>
    </location>
</feature>
<evidence type="ECO:0000256" key="9">
    <source>
        <dbReference type="PIRSR" id="PIRSR001589-2"/>
    </source>
</evidence>
<keyword evidence="8" id="KW-0028">Amino-acid biosynthesis</keyword>
<evidence type="ECO:0000313" key="12">
    <source>
        <dbReference type="EMBL" id="KAA0890509.1"/>
    </source>
</evidence>
<dbReference type="Gene3D" id="3.40.50.620">
    <property type="entry name" value="HUPs"/>
    <property type="match status" value="1"/>
</dbReference>
<dbReference type="Proteomes" id="UP000324298">
    <property type="component" value="Unassembled WGS sequence"/>
</dbReference>
<dbReference type="OrthoDB" id="9763290at2"/>
<dbReference type="PROSITE" id="PS51278">
    <property type="entry name" value="GATASE_TYPE_2"/>
    <property type="match status" value="1"/>
</dbReference>
<evidence type="ECO:0000259" key="11">
    <source>
        <dbReference type="PROSITE" id="PS51278"/>
    </source>
</evidence>
<feature type="binding site" evidence="9">
    <location>
        <position position="285"/>
    </location>
    <ligand>
        <name>ATP</name>
        <dbReference type="ChEBI" id="CHEBI:30616"/>
    </ligand>
</feature>
<dbReference type="Pfam" id="PF00733">
    <property type="entry name" value="Asn_synthase"/>
    <property type="match status" value="1"/>
</dbReference>
<dbReference type="EMBL" id="SRSD01000007">
    <property type="protein sequence ID" value="KAA0890509.1"/>
    <property type="molecule type" value="Genomic_DNA"/>
</dbReference>
<dbReference type="SUPFAM" id="SSF52402">
    <property type="entry name" value="Adenine nucleotide alpha hydrolases-like"/>
    <property type="match status" value="1"/>
</dbReference>
<dbReference type="PANTHER" id="PTHR43284:SF1">
    <property type="entry name" value="ASPARAGINE SYNTHETASE"/>
    <property type="match status" value="1"/>
</dbReference>
<evidence type="ECO:0000256" key="10">
    <source>
        <dbReference type="PIRSR" id="PIRSR001589-3"/>
    </source>
</evidence>
<comment type="caution">
    <text evidence="12">The sequence shown here is derived from an EMBL/GenBank/DDBJ whole genome shotgun (WGS) entry which is preliminary data.</text>
</comment>
<comment type="catalytic activity">
    <reaction evidence="7">
        <text>L-aspartate + L-glutamine + ATP + H2O = L-asparagine + L-glutamate + AMP + diphosphate + H(+)</text>
        <dbReference type="Rhea" id="RHEA:12228"/>
        <dbReference type="ChEBI" id="CHEBI:15377"/>
        <dbReference type="ChEBI" id="CHEBI:15378"/>
        <dbReference type="ChEBI" id="CHEBI:29985"/>
        <dbReference type="ChEBI" id="CHEBI:29991"/>
        <dbReference type="ChEBI" id="CHEBI:30616"/>
        <dbReference type="ChEBI" id="CHEBI:33019"/>
        <dbReference type="ChEBI" id="CHEBI:58048"/>
        <dbReference type="ChEBI" id="CHEBI:58359"/>
        <dbReference type="ChEBI" id="CHEBI:456215"/>
        <dbReference type="EC" id="6.3.5.4"/>
    </reaction>
</comment>
<evidence type="ECO:0000256" key="6">
    <source>
        <dbReference type="ARBA" id="ARBA00022962"/>
    </source>
</evidence>
<dbReference type="InterPro" id="IPR017932">
    <property type="entry name" value="GATase_2_dom"/>
</dbReference>
<proteinExistence type="inferred from homology"/>
<evidence type="ECO:0000313" key="13">
    <source>
        <dbReference type="Proteomes" id="UP000324298"/>
    </source>
</evidence>
<dbReference type="GO" id="GO:0004066">
    <property type="term" value="F:asparagine synthase (glutamine-hydrolyzing) activity"/>
    <property type="evidence" value="ECO:0007669"/>
    <property type="project" value="UniProtKB-EC"/>
</dbReference>
<name>A0A5A9XE33_9BACT</name>
<comment type="pathway">
    <text evidence="1">Amino-acid biosynthesis; L-asparagine biosynthesis; L-asparagine from L-aspartate (L-Gln route): step 1/1.</text>
</comment>
<dbReference type="AlphaFoldDB" id="A0A5A9XE33"/>
<keyword evidence="5 9" id="KW-0067">ATP-binding</keyword>
<accession>A0A5A9XE33</accession>
<evidence type="ECO:0000256" key="3">
    <source>
        <dbReference type="ARBA" id="ARBA00012737"/>
    </source>
</evidence>
<dbReference type="NCBIfam" id="TIGR01536">
    <property type="entry name" value="asn_synth_AEB"/>
    <property type="match status" value="1"/>
</dbReference>
<dbReference type="GO" id="GO:0005829">
    <property type="term" value="C:cytosol"/>
    <property type="evidence" value="ECO:0007669"/>
    <property type="project" value="TreeGrafter"/>
</dbReference>
<evidence type="ECO:0000256" key="8">
    <source>
        <dbReference type="PIRSR" id="PIRSR001589-1"/>
    </source>
</evidence>
<protein>
    <recommendedName>
        <fullName evidence="3">asparagine synthase (glutamine-hydrolyzing)</fullName>
        <ecNumber evidence="3">6.3.5.4</ecNumber>
    </recommendedName>
</protein>
<feature type="binding site" evidence="9">
    <location>
        <position position="99"/>
    </location>
    <ligand>
        <name>L-glutamine</name>
        <dbReference type="ChEBI" id="CHEBI:58359"/>
    </ligand>
</feature>
<dbReference type="SUPFAM" id="SSF56235">
    <property type="entry name" value="N-terminal nucleophile aminohydrolases (Ntn hydrolases)"/>
    <property type="match status" value="1"/>
</dbReference>